<evidence type="ECO:0000313" key="1">
    <source>
        <dbReference type="EMBL" id="MFB2835643.1"/>
    </source>
</evidence>
<dbReference type="InterPro" id="IPR011747">
    <property type="entry name" value="CHP02241"/>
</dbReference>
<gene>
    <name evidence="1" type="ORF">ACE1CA_14015</name>
</gene>
<reference evidence="1 2" key="1">
    <citation type="submission" date="2024-09" db="EMBL/GenBank/DDBJ databases">
        <title>Floridaenema gen nov. (Aerosakkonemataceae, Aerosakkonematales ord. nov., Cyanobacteria) from benthic tropical and subtropical fresh waters, with the description of four new species.</title>
        <authorList>
            <person name="Moretto J.A."/>
            <person name="Berthold D.E."/>
            <person name="Lefler F.W."/>
            <person name="Huang I.-S."/>
            <person name="Laughinghouse H. IV."/>
        </authorList>
    </citation>
    <scope>NUCLEOTIDE SEQUENCE [LARGE SCALE GENOMIC DNA]</scope>
    <source>
        <strain evidence="1 2">BLCC-F167</strain>
    </source>
</reference>
<dbReference type="InterPro" id="IPR010667">
    <property type="entry name" value="Phage_T4_Gp19"/>
</dbReference>
<name>A0ABV4WKM0_9CYAN</name>
<organism evidence="1 2">
    <name type="scientific">Floridaenema evergladense BLCC-F167</name>
    <dbReference type="NCBI Taxonomy" id="3153639"/>
    <lineage>
        <taxon>Bacteria</taxon>
        <taxon>Bacillati</taxon>
        <taxon>Cyanobacteriota</taxon>
        <taxon>Cyanophyceae</taxon>
        <taxon>Oscillatoriophycideae</taxon>
        <taxon>Aerosakkonematales</taxon>
        <taxon>Aerosakkonemataceae</taxon>
        <taxon>Floridanema</taxon>
        <taxon>Floridanema evergladense</taxon>
    </lineage>
</organism>
<comment type="caution">
    <text evidence="1">The sequence shown here is derived from an EMBL/GenBank/DDBJ whole genome shotgun (WGS) entry which is preliminary data.</text>
</comment>
<accession>A0ABV4WKM0</accession>
<dbReference type="NCBIfam" id="TIGR02241">
    <property type="entry name" value="conserved hypothetical phage tail region protein"/>
    <property type="match status" value="1"/>
</dbReference>
<keyword evidence="2" id="KW-1185">Reference proteome</keyword>
<proteinExistence type="predicted"/>
<dbReference type="PANTHER" id="PTHR38009">
    <property type="entry name" value="CONSERVED HYPOTHETICAL PHAGE TAIL PROTEIN"/>
    <property type="match status" value="1"/>
</dbReference>
<dbReference type="Pfam" id="PF06841">
    <property type="entry name" value="Phage_T4_gp19"/>
    <property type="match status" value="1"/>
</dbReference>
<protein>
    <submittedName>
        <fullName evidence="1">Phage tail protein</fullName>
    </submittedName>
</protein>
<dbReference type="RefSeq" id="WP_413278050.1">
    <property type="nucleotide sequence ID" value="NZ_JBHFNT010000116.1"/>
</dbReference>
<dbReference type="PANTHER" id="PTHR38009:SF1">
    <property type="entry name" value="CONSERVED HYPOTHETICAL PHAGE TAIL PROTEIN"/>
    <property type="match status" value="1"/>
</dbReference>
<evidence type="ECO:0000313" key="2">
    <source>
        <dbReference type="Proteomes" id="UP001576780"/>
    </source>
</evidence>
<dbReference type="Proteomes" id="UP001576780">
    <property type="component" value="Unassembled WGS sequence"/>
</dbReference>
<sequence>MSKNGVVTHELNYVTANRFYVEMESNITASFSECSGLGVKIKREAHFEGGVNDQQRIILGQAEYTDVTLKRGITDDFVFWDWVTNILSGSKKERRNVNILLFNQAGETMQCWTLLAAVPVGWKAPALQANSNTVAIEELTLAYEGLKIAKSQGGGATKLNSGRHASGYFL</sequence>
<dbReference type="EMBL" id="JBHFNT010000116">
    <property type="protein sequence ID" value="MFB2835643.1"/>
    <property type="molecule type" value="Genomic_DNA"/>
</dbReference>